<dbReference type="EMBL" id="HACA01025746">
    <property type="protein sequence ID" value="CDW43107.1"/>
    <property type="molecule type" value="Transcribed_RNA"/>
</dbReference>
<organism evidence="1">
    <name type="scientific">Lepeophtheirus salmonis</name>
    <name type="common">Salmon louse</name>
    <name type="synonym">Caligus salmonis</name>
    <dbReference type="NCBI Taxonomy" id="72036"/>
    <lineage>
        <taxon>Eukaryota</taxon>
        <taxon>Metazoa</taxon>
        <taxon>Ecdysozoa</taxon>
        <taxon>Arthropoda</taxon>
        <taxon>Crustacea</taxon>
        <taxon>Multicrustacea</taxon>
        <taxon>Hexanauplia</taxon>
        <taxon>Copepoda</taxon>
        <taxon>Siphonostomatoida</taxon>
        <taxon>Caligidae</taxon>
        <taxon>Lepeophtheirus</taxon>
    </lineage>
</organism>
<evidence type="ECO:0000313" key="1">
    <source>
        <dbReference type="EMBL" id="CDW43107.1"/>
    </source>
</evidence>
<feature type="non-terminal residue" evidence="1">
    <location>
        <position position="1"/>
    </location>
</feature>
<accession>A0A0K2UZ08</accession>
<dbReference type="AlphaFoldDB" id="A0A0K2UZ08"/>
<protein>
    <submittedName>
        <fullName evidence="1">Uncharacterized protein</fullName>
    </submittedName>
</protein>
<proteinExistence type="predicted"/>
<name>A0A0K2UZ08_LEPSM</name>
<sequence length="43" mass="5108">FVARYIYTFLCVFCNVHWDDWALISISKPYIHDSSPVMTLLNK</sequence>
<reference evidence="1" key="1">
    <citation type="submission" date="2014-05" db="EMBL/GenBank/DDBJ databases">
        <authorList>
            <person name="Chronopoulou M."/>
        </authorList>
    </citation>
    <scope>NUCLEOTIDE SEQUENCE</scope>
    <source>
        <tissue evidence="1">Whole organism</tissue>
    </source>
</reference>